<dbReference type="PANTHER" id="PTHR21386">
    <property type="entry name" value="INSCUTEABLE"/>
    <property type="match status" value="1"/>
</dbReference>
<keyword evidence="3" id="KW-1185">Reference proteome</keyword>
<dbReference type="Proteomes" id="UP000036681">
    <property type="component" value="Unplaced"/>
</dbReference>
<dbReference type="Pfam" id="PF19427">
    <property type="entry name" value="Insc_C"/>
    <property type="match status" value="1"/>
</dbReference>
<dbReference type="GO" id="GO:0009786">
    <property type="term" value="P:regulation of asymmetric cell division"/>
    <property type="evidence" value="ECO:0007669"/>
    <property type="project" value="TreeGrafter"/>
</dbReference>
<feature type="domain" description="Protein inscuteable homologue C-terminal" evidence="2">
    <location>
        <begin position="316"/>
        <end position="547"/>
    </location>
</feature>
<dbReference type="InterPro" id="IPR045789">
    <property type="entry name" value="Insc_C"/>
</dbReference>
<evidence type="ECO:0000313" key="3">
    <source>
        <dbReference type="Proteomes" id="UP000036681"/>
    </source>
</evidence>
<reference evidence="4" key="1">
    <citation type="submission" date="2017-02" db="UniProtKB">
        <authorList>
            <consortium name="WormBaseParasite"/>
        </authorList>
    </citation>
    <scope>IDENTIFICATION</scope>
</reference>
<dbReference type="PANTHER" id="PTHR21386:SF0">
    <property type="entry name" value="PROTEIN INSCUTEABLE HOMOLOG"/>
    <property type="match status" value="1"/>
</dbReference>
<evidence type="ECO:0000259" key="2">
    <source>
        <dbReference type="Pfam" id="PF19427"/>
    </source>
</evidence>
<organism evidence="3 4">
    <name type="scientific">Ascaris lumbricoides</name>
    <name type="common">Giant roundworm</name>
    <dbReference type="NCBI Taxonomy" id="6252"/>
    <lineage>
        <taxon>Eukaryota</taxon>
        <taxon>Metazoa</taxon>
        <taxon>Ecdysozoa</taxon>
        <taxon>Nematoda</taxon>
        <taxon>Chromadorea</taxon>
        <taxon>Rhabditida</taxon>
        <taxon>Spirurina</taxon>
        <taxon>Ascaridomorpha</taxon>
        <taxon>Ascaridoidea</taxon>
        <taxon>Ascarididae</taxon>
        <taxon>Ascaris</taxon>
    </lineage>
</organism>
<feature type="region of interest" description="Disordered" evidence="1">
    <location>
        <begin position="46"/>
        <end position="78"/>
    </location>
</feature>
<dbReference type="InterPro" id="IPR016024">
    <property type="entry name" value="ARM-type_fold"/>
</dbReference>
<name>A0A0M3HRE8_ASCLU</name>
<feature type="compositionally biased region" description="Polar residues" evidence="1">
    <location>
        <begin position="46"/>
        <end position="67"/>
    </location>
</feature>
<feature type="region of interest" description="Disordered" evidence="1">
    <location>
        <begin position="139"/>
        <end position="187"/>
    </location>
</feature>
<dbReference type="GO" id="GO:0045176">
    <property type="term" value="P:apical protein localization"/>
    <property type="evidence" value="ECO:0007669"/>
    <property type="project" value="TreeGrafter"/>
</dbReference>
<evidence type="ECO:0000313" key="4">
    <source>
        <dbReference type="WBParaSite" id="ALUE_0000486801-mRNA-1"/>
    </source>
</evidence>
<sequence>MNICAHPSGTSTSAVLAFTQKSLLFRKDHSSEMRNNEQFGSTITIHVPSPTSFSRQDVASSGTQSMSGREPIKAESSPLKADVNLSCRRMPPSYSQLRIIHEGDRTTSRVMLGQSPLFVGGSPEQTVVFANRCRVASCGPTTSTTASSTSPKSSDSGSNSSVDSGQGSGDLSSRSHSSKDFSESGGSYTQYARNNLPSYVRVASIMDHVLRTSSAMNSLLGSTNDASTSKELITKANMFIQIIEISPCARFLPDITVIKELLSDLQSQPNCTNRPIVTSSYFAFMLRKLMEEVLMIFARIISRYLSDCINKDRLLVIALEHLIHLMLFGDDICLEIIHSGGLNAISSFIRMPTTPNDTLRLLLRTLAILCRLPKGALKLLSLGRLDIIIQILCTRSVGCAVEAAGVLAQLTNPTHALIKLNDSSTYIIARLLDVVDECSTAESLLLCAAAIANVSAQHRALVDNLYQHNATARLIAALKRPGCDTVFVHEQLAVVFSRLANEGYEEALIAQGALPILLSMLTLSDLTHVEYCHRIRYKAALCLATIASKGFGLKAIYQNNGYTMVSKAIKKEQVSTTPTAMICNGIKEKLERKYQLESAV</sequence>
<accession>A0A0M3HRE8</accession>
<dbReference type="WBParaSite" id="ALUE_0000486801-mRNA-1">
    <property type="protein sequence ID" value="ALUE_0000486801-mRNA-1"/>
    <property type="gene ID" value="ALUE_0000486801"/>
</dbReference>
<proteinExistence type="predicted"/>
<dbReference type="GO" id="GO:0000132">
    <property type="term" value="P:establishment of mitotic spindle orientation"/>
    <property type="evidence" value="ECO:0007669"/>
    <property type="project" value="TreeGrafter"/>
</dbReference>
<dbReference type="SUPFAM" id="SSF48371">
    <property type="entry name" value="ARM repeat"/>
    <property type="match status" value="1"/>
</dbReference>
<dbReference type="GO" id="GO:0008093">
    <property type="term" value="F:cytoskeletal anchor activity"/>
    <property type="evidence" value="ECO:0007669"/>
    <property type="project" value="TreeGrafter"/>
</dbReference>
<dbReference type="InterPro" id="IPR039921">
    <property type="entry name" value="Inscuteable"/>
</dbReference>
<dbReference type="GO" id="GO:0008356">
    <property type="term" value="P:asymmetric cell division"/>
    <property type="evidence" value="ECO:0007669"/>
    <property type="project" value="InterPro"/>
</dbReference>
<feature type="compositionally biased region" description="Low complexity" evidence="1">
    <location>
        <begin position="139"/>
        <end position="175"/>
    </location>
</feature>
<dbReference type="GO" id="GO:0045179">
    <property type="term" value="C:apical cortex"/>
    <property type="evidence" value="ECO:0007669"/>
    <property type="project" value="TreeGrafter"/>
</dbReference>
<protein>
    <submittedName>
        <fullName evidence="4">Insc_C domain-containing protein</fullName>
    </submittedName>
</protein>
<evidence type="ECO:0000256" key="1">
    <source>
        <dbReference type="SAM" id="MobiDB-lite"/>
    </source>
</evidence>
<dbReference type="InterPro" id="IPR011989">
    <property type="entry name" value="ARM-like"/>
</dbReference>
<dbReference type="AlphaFoldDB" id="A0A0M3HRE8"/>
<dbReference type="Gene3D" id="1.25.10.10">
    <property type="entry name" value="Leucine-rich Repeat Variant"/>
    <property type="match status" value="1"/>
</dbReference>